<organism evidence="1 2">
    <name type="scientific">Ensete ventricosum</name>
    <name type="common">Abyssinian banana</name>
    <name type="synonym">Musa ensete</name>
    <dbReference type="NCBI Taxonomy" id="4639"/>
    <lineage>
        <taxon>Eukaryota</taxon>
        <taxon>Viridiplantae</taxon>
        <taxon>Streptophyta</taxon>
        <taxon>Embryophyta</taxon>
        <taxon>Tracheophyta</taxon>
        <taxon>Spermatophyta</taxon>
        <taxon>Magnoliopsida</taxon>
        <taxon>Liliopsida</taxon>
        <taxon>Zingiberales</taxon>
        <taxon>Musaceae</taxon>
        <taxon>Ensete</taxon>
    </lineage>
</organism>
<sequence length="81" mass="9227">MKAHRAFARTSPKISGRLLGTPRRSQEEDYETRHWRFWRLPDYGSKVISLVVIGSTVTAQDFKRLSVAEPPVPKNLGIFDG</sequence>
<evidence type="ECO:0000313" key="1">
    <source>
        <dbReference type="EMBL" id="RRT44673.1"/>
    </source>
</evidence>
<reference evidence="1 2" key="1">
    <citation type="journal article" date="2014" name="Agronomy (Basel)">
        <title>A Draft Genome Sequence for Ensete ventricosum, the Drought-Tolerant Tree Against Hunger.</title>
        <authorList>
            <person name="Harrison J."/>
            <person name="Moore K.A."/>
            <person name="Paszkiewicz K."/>
            <person name="Jones T."/>
            <person name="Grant M."/>
            <person name="Ambacheew D."/>
            <person name="Muzemil S."/>
            <person name="Studholme D.J."/>
        </authorList>
    </citation>
    <scope>NUCLEOTIDE SEQUENCE [LARGE SCALE GENOMIC DNA]</scope>
</reference>
<comment type="caution">
    <text evidence="1">The sequence shown here is derived from an EMBL/GenBank/DDBJ whole genome shotgun (WGS) entry which is preliminary data.</text>
</comment>
<dbReference type="AlphaFoldDB" id="A0A426XYT3"/>
<name>A0A426XYT3_ENSVE</name>
<evidence type="ECO:0000313" key="2">
    <source>
        <dbReference type="Proteomes" id="UP000287651"/>
    </source>
</evidence>
<accession>A0A426XYT3</accession>
<protein>
    <submittedName>
        <fullName evidence="1">Uncharacterized protein</fullName>
    </submittedName>
</protein>
<gene>
    <name evidence="1" type="ORF">B296_00039482</name>
</gene>
<dbReference type="EMBL" id="AMZH03016325">
    <property type="protein sequence ID" value="RRT44673.1"/>
    <property type="molecule type" value="Genomic_DNA"/>
</dbReference>
<dbReference type="Proteomes" id="UP000287651">
    <property type="component" value="Unassembled WGS sequence"/>
</dbReference>
<proteinExistence type="predicted"/>